<evidence type="ECO:0000313" key="8">
    <source>
        <dbReference type="EMBL" id="AWL10606.1"/>
    </source>
</evidence>
<organism evidence="8 9">
    <name type="scientific">Saliniradius amylolyticus</name>
    <dbReference type="NCBI Taxonomy" id="2183582"/>
    <lineage>
        <taxon>Bacteria</taxon>
        <taxon>Pseudomonadati</taxon>
        <taxon>Pseudomonadota</taxon>
        <taxon>Gammaproteobacteria</taxon>
        <taxon>Alteromonadales</taxon>
        <taxon>Alteromonadaceae</taxon>
        <taxon>Saliniradius</taxon>
    </lineage>
</organism>
<dbReference type="Pfam" id="PF00005">
    <property type="entry name" value="ABC_tran"/>
    <property type="match status" value="2"/>
</dbReference>
<feature type="domain" description="ABC transporter" evidence="7">
    <location>
        <begin position="2"/>
        <end position="246"/>
    </location>
</feature>
<dbReference type="EMBL" id="CP029347">
    <property type="protein sequence ID" value="AWL10606.1"/>
    <property type="molecule type" value="Genomic_DNA"/>
</dbReference>
<keyword evidence="2" id="KW-0547">Nucleotide-binding</keyword>
<evidence type="ECO:0000256" key="4">
    <source>
        <dbReference type="ARBA" id="ARBA00061571"/>
    </source>
</evidence>
<protein>
    <recommendedName>
        <fullName evidence="5">Probable ATP-binding protein YheS</fullName>
    </recommendedName>
</protein>
<dbReference type="OrthoDB" id="9808609at2"/>
<dbReference type="PROSITE" id="PS00211">
    <property type="entry name" value="ABC_TRANSPORTER_1"/>
    <property type="match status" value="2"/>
</dbReference>
<evidence type="ECO:0000256" key="3">
    <source>
        <dbReference type="ARBA" id="ARBA00022840"/>
    </source>
</evidence>
<keyword evidence="1" id="KW-0677">Repeat</keyword>
<dbReference type="Gene3D" id="3.40.50.300">
    <property type="entry name" value="P-loop containing nucleotide triphosphate hydrolases"/>
    <property type="match status" value="2"/>
</dbReference>
<dbReference type="KEGG" id="salh:HMF8227_00098"/>
<sequence>MIQLSDLELMRGSKVLLQQASVRIYPGHKVGLVGPNGCGKSSLFALLRGQLSPDQGHCDVPGHWQIASVAQETPATERRALDYVIDGDQVLRQIQQQLAEAERAQDGQAMARLHEQLEHAGGYDVEARAATILAGLGFSQAQLTHSVSAFSGGWRMRLNLAQALICRADLLLLDEPTNHLDLDAVLWLEGFLQQYPGTMVVISHDKSFLDATVKEICSIEHQQLLLYKGNYSSFEQQKAERARQKNLQYQKQQAQIAHLQAFVDRFRAKASKAKQAQSRVKQLEKMENLLPAHSDSQFDFEFFSPPKLPNPLVAIDDVKVGYGDKPILEQVQLNLVPGSRIGLLGRNGAGKSTLIKLLAEEMTPLDGHYTTSAGLKIGYFAQHQLETLHIDQSPLEHMVRLDPKATEQSLRDYLGGFGFHGDQAVERVAPMSGGEKARLVLALLVYTRPNLLLLDEPTNHLDLEMRHALNMALQGFEGALVLVSHDRHLLSSVCDDFYLVDNGRVEPFKGDIEDYRRWLTESVTVSASQKGTGPKRDRKAEKRLQAEFRQRTQPLRKAIDKLEKKMEVASAELKQIEEHLTDTTLYEEENKTKLKELLEKQSNAKLKLEEAELDWLTQQEQLQHMEQEFEHELAGG</sequence>
<dbReference type="InterPro" id="IPR003593">
    <property type="entry name" value="AAA+_ATPase"/>
</dbReference>
<dbReference type="PANTHER" id="PTHR19211">
    <property type="entry name" value="ATP-BINDING TRANSPORT PROTEIN-RELATED"/>
    <property type="match status" value="1"/>
</dbReference>
<dbReference type="GO" id="GO:0005524">
    <property type="term" value="F:ATP binding"/>
    <property type="evidence" value="ECO:0007669"/>
    <property type="project" value="UniProtKB-KW"/>
</dbReference>
<evidence type="ECO:0000256" key="5">
    <source>
        <dbReference type="ARBA" id="ARBA00069073"/>
    </source>
</evidence>
<dbReference type="InterPro" id="IPR050611">
    <property type="entry name" value="ABCF"/>
</dbReference>
<dbReference type="FunFam" id="3.40.50.300:FF:002053">
    <property type="entry name" value="ABC transporter ATP-binding protein"/>
    <property type="match status" value="1"/>
</dbReference>
<evidence type="ECO:0000256" key="6">
    <source>
        <dbReference type="SAM" id="Coils"/>
    </source>
</evidence>
<keyword evidence="6" id="KW-0175">Coiled coil</keyword>
<dbReference type="PROSITE" id="PS50893">
    <property type="entry name" value="ABC_TRANSPORTER_2"/>
    <property type="match status" value="2"/>
</dbReference>
<feature type="coiled-coil region" evidence="6">
    <location>
        <begin position="559"/>
        <end position="628"/>
    </location>
</feature>
<proteinExistence type="inferred from homology"/>
<dbReference type="InterPro" id="IPR027417">
    <property type="entry name" value="P-loop_NTPase"/>
</dbReference>
<dbReference type="InterPro" id="IPR003439">
    <property type="entry name" value="ABC_transporter-like_ATP-bd"/>
</dbReference>
<feature type="domain" description="ABC transporter" evidence="7">
    <location>
        <begin position="313"/>
        <end position="527"/>
    </location>
</feature>
<accession>A0A2S2DZ04</accession>
<dbReference type="Pfam" id="PF12848">
    <property type="entry name" value="ABC_tran_Xtn"/>
    <property type="match status" value="1"/>
</dbReference>
<dbReference type="SUPFAM" id="SSF52540">
    <property type="entry name" value="P-loop containing nucleoside triphosphate hydrolases"/>
    <property type="match status" value="2"/>
</dbReference>
<evidence type="ECO:0000256" key="2">
    <source>
        <dbReference type="ARBA" id="ARBA00022741"/>
    </source>
</evidence>
<evidence type="ECO:0000256" key="1">
    <source>
        <dbReference type="ARBA" id="ARBA00022737"/>
    </source>
</evidence>
<keyword evidence="9" id="KW-1185">Reference proteome</keyword>
<evidence type="ECO:0000313" key="9">
    <source>
        <dbReference type="Proteomes" id="UP000245728"/>
    </source>
</evidence>
<gene>
    <name evidence="8" type="ORF">HMF8227_00098</name>
</gene>
<comment type="similarity">
    <text evidence="4">Belongs to the ABC transporter superfamily. ABCF family. YheS subfamily.</text>
</comment>
<keyword evidence="3 8" id="KW-0067">ATP-binding</keyword>
<dbReference type="PANTHER" id="PTHR19211:SF14">
    <property type="entry name" value="ATP-BINDING CASSETTE SUB-FAMILY F MEMBER 1"/>
    <property type="match status" value="1"/>
</dbReference>
<dbReference type="Proteomes" id="UP000245728">
    <property type="component" value="Chromosome"/>
</dbReference>
<dbReference type="AlphaFoldDB" id="A0A2S2DZ04"/>
<dbReference type="SMART" id="SM00382">
    <property type="entry name" value="AAA"/>
    <property type="match status" value="2"/>
</dbReference>
<dbReference type="NCBIfam" id="NF000355">
    <property type="entry name" value="ribo_prot_ABC_F"/>
    <property type="match status" value="1"/>
</dbReference>
<dbReference type="GO" id="GO:0016887">
    <property type="term" value="F:ATP hydrolysis activity"/>
    <property type="evidence" value="ECO:0007669"/>
    <property type="project" value="InterPro"/>
</dbReference>
<dbReference type="CDD" id="cd03221">
    <property type="entry name" value="ABCF_EF-3"/>
    <property type="match status" value="2"/>
</dbReference>
<dbReference type="InterPro" id="IPR032781">
    <property type="entry name" value="ABC_tran_Xtn"/>
</dbReference>
<dbReference type="FunFam" id="3.40.50.300:FF:000011">
    <property type="entry name" value="Putative ABC transporter ATP-binding component"/>
    <property type="match status" value="1"/>
</dbReference>
<dbReference type="RefSeq" id="WP_109338305.1">
    <property type="nucleotide sequence ID" value="NZ_CP029347.1"/>
</dbReference>
<name>A0A2S2DZ04_9ALTE</name>
<reference evidence="8 9" key="1">
    <citation type="submission" date="2018-05" db="EMBL/GenBank/DDBJ databases">
        <title>Salinimonas sp. HMF8227 Genome sequencing and assembly.</title>
        <authorList>
            <person name="Kang H."/>
            <person name="Kang J."/>
            <person name="Cha I."/>
            <person name="Kim H."/>
            <person name="Joh K."/>
        </authorList>
    </citation>
    <scope>NUCLEOTIDE SEQUENCE [LARGE SCALE GENOMIC DNA]</scope>
    <source>
        <strain evidence="8 9">HMF8227</strain>
    </source>
</reference>
<dbReference type="InterPro" id="IPR017871">
    <property type="entry name" value="ABC_transporter-like_CS"/>
</dbReference>
<evidence type="ECO:0000259" key="7">
    <source>
        <dbReference type="PROSITE" id="PS50893"/>
    </source>
</evidence>